<organism evidence="6 7">
    <name type="scientific">Acaryochloris marina (strain MBIC 11017)</name>
    <dbReference type="NCBI Taxonomy" id="329726"/>
    <lineage>
        <taxon>Bacteria</taxon>
        <taxon>Bacillati</taxon>
        <taxon>Cyanobacteriota</taxon>
        <taxon>Cyanophyceae</taxon>
        <taxon>Acaryochloridales</taxon>
        <taxon>Acaryochloridaceae</taxon>
        <taxon>Acaryochloris</taxon>
    </lineage>
</organism>
<dbReference type="PANTHER" id="PTHR42784">
    <property type="entry name" value="PYRANOSE 2-OXIDASE"/>
    <property type="match status" value="1"/>
</dbReference>
<dbReference type="SUPFAM" id="SSF51905">
    <property type="entry name" value="FAD/NAD(P)-binding domain"/>
    <property type="match status" value="1"/>
</dbReference>
<name>B0C615_ACAM1</name>
<dbReference type="eggNOG" id="COG2303">
    <property type="taxonomic scope" value="Bacteria"/>
</dbReference>
<dbReference type="STRING" id="329726.AM1_6200"/>
<comment type="cofactor">
    <cofactor evidence="1">
        <name>FAD</name>
        <dbReference type="ChEBI" id="CHEBI:57692"/>
    </cofactor>
</comment>
<keyword evidence="5" id="KW-0560">Oxidoreductase</keyword>
<evidence type="ECO:0000256" key="4">
    <source>
        <dbReference type="ARBA" id="ARBA00022827"/>
    </source>
</evidence>
<dbReference type="PANTHER" id="PTHR42784:SF1">
    <property type="entry name" value="PYRANOSE 2-OXIDASE"/>
    <property type="match status" value="1"/>
</dbReference>
<accession>B0C615</accession>
<evidence type="ECO:0000256" key="3">
    <source>
        <dbReference type="ARBA" id="ARBA00022630"/>
    </source>
</evidence>
<reference evidence="6 7" key="1">
    <citation type="journal article" date="2008" name="Proc. Natl. Acad. Sci. U.S.A.">
        <title>Niche adaptation and genome expansion in the chlorophyll d-producing cyanobacterium Acaryochloris marina.</title>
        <authorList>
            <person name="Swingley W.D."/>
            <person name="Chen M."/>
            <person name="Cheung P.C."/>
            <person name="Conrad A.L."/>
            <person name="Dejesa L.C."/>
            <person name="Hao J."/>
            <person name="Honchak B.M."/>
            <person name="Karbach L.E."/>
            <person name="Kurdoglu A."/>
            <person name="Lahiri S."/>
            <person name="Mastrian S.D."/>
            <person name="Miyashita H."/>
            <person name="Page L."/>
            <person name="Ramakrishna P."/>
            <person name="Satoh S."/>
            <person name="Sattley W.M."/>
            <person name="Shimada Y."/>
            <person name="Taylor H.L."/>
            <person name="Tomo T."/>
            <person name="Tsuchiya T."/>
            <person name="Wang Z.T."/>
            <person name="Raymond J."/>
            <person name="Mimuro M."/>
            <person name="Blankenship R.E."/>
            <person name="Touchman J.W."/>
        </authorList>
    </citation>
    <scope>NUCLEOTIDE SEQUENCE [LARGE SCALE GENOMIC DNA]</scope>
    <source>
        <strain evidence="7">MBIC 11017</strain>
    </source>
</reference>
<sequence>MEFEYIVVGSGNGACGFLSRYLDSQAKGKVLVLEEGEDFFYSSDIAHQLNWLKSFSEGKIFKLHNTQTPNGIPIISGRACTMGGGGSINYTMIHESSEWLSAHVGQPVGYWQDLKQKLNYKFNRDDPREDLSPITQHVLKIATKAGFRESNDEFENIPNHPEQDEKLLHLFPSLFNPFGQRTHSGVSIVNWFDDRIVLRTQCRVQHLDFEATDSGELRCSAVHVKNLVDETSECISLKETCKVILCAGAATPRLLQPYREKTGQGEIGHHVSDHILLPLGLYIPKEGIVTTPKDNYVPVFATTLWRDDPDSEATVCTFDFFAGDFDRLIFLVSHLFLALLLPNCLKRKVIKYPKLFTFTKNAVRILIQIVAFFINRVRIVWNGLTGKPSQQELELVTAILKFKPRSAGYYVKDSSRITLDFFAPDPNTNFNQDKEVAKTVIKDHIDFLNELGYQPHWFVKCLLRCLTRIPYTKGQVDNYVETYSRKFLLTEQHLAGGCLYGSVLDKGLDNPEDTGKVSGTHNVHVADLSSVPLPRVSPQMTAYLLGFHVAEQLRVGR</sequence>
<proteinExistence type="inferred from homology"/>
<evidence type="ECO:0000313" key="6">
    <source>
        <dbReference type="EMBL" id="ABW31132.1"/>
    </source>
</evidence>
<evidence type="ECO:0000256" key="5">
    <source>
        <dbReference type="ARBA" id="ARBA00023002"/>
    </source>
</evidence>
<dbReference type="HOGENOM" id="CLU_470754_0_0_3"/>
<dbReference type="KEGG" id="amr:AM1_6200"/>
<keyword evidence="3" id="KW-0285">Flavoprotein</keyword>
<dbReference type="AlphaFoldDB" id="B0C615"/>
<evidence type="ECO:0000256" key="1">
    <source>
        <dbReference type="ARBA" id="ARBA00001974"/>
    </source>
</evidence>
<evidence type="ECO:0000313" key="7">
    <source>
        <dbReference type="Proteomes" id="UP000000268"/>
    </source>
</evidence>
<protein>
    <submittedName>
        <fullName evidence="6">Uncharacterized protein</fullName>
    </submittedName>
</protein>
<dbReference type="GO" id="GO:0016491">
    <property type="term" value="F:oxidoreductase activity"/>
    <property type="evidence" value="ECO:0007669"/>
    <property type="project" value="UniProtKB-KW"/>
</dbReference>
<keyword evidence="4" id="KW-0274">FAD</keyword>
<comment type="similarity">
    <text evidence="2">Belongs to the GMC oxidoreductase family.</text>
</comment>
<dbReference type="Gene3D" id="3.30.410.40">
    <property type="match status" value="1"/>
</dbReference>
<dbReference type="InterPro" id="IPR051473">
    <property type="entry name" value="P2Ox-like"/>
</dbReference>
<dbReference type="Proteomes" id="UP000000268">
    <property type="component" value="Chromosome"/>
</dbReference>
<keyword evidence="7" id="KW-1185">Reference proteome</keyword>
<dbReference type="RefSeq" id="WP_012166320.1">
    <property type="nucleotide sequence ID" value="NC_009925.1"/>
</dbReference>
<dbReference type="Gene3D" id="3.50.50.60">
    <property type="entry name" value="FAD/NAD(P)-binding domain"/>
    <property type="match status" value="2"/>
</dbReference>
<dbReference type="EMBL" id="CP000828">
    <property type="protein sequence ID" value="ABW31132.1"/>
    <property type="molecule type" value="Genomic_DNA"/>
</dbReference>
<gene>
    <name evidence="6" type="ordered locus">AM1_6200</name>
</gene>
<dbReference type="InterPro" id="IPR036188">
    <property type="entry name" value="FAD/NAD-bd_sf"/>
</dbReference>
<evidence type="ECO:0000256" key="2">
    <source>
        <dbReference type="ARBA" id="ARBA00010790"/>
    </source>
</evidence>
<dbReference type="OrthoDB" id="568923at2"/>